<reference evidence="1" key="1">
    <citation type="submission" date="2025-08" db="UniProtKB">
        <authorList>
            <consortium name="Ensembl"/>
        </authorList>
    </citation>
    <scope>IDENTIFICATION</scope>
</reference>
<proteinExistence type="predicted"/>
<dbReference type="PaxDb" id="30732-ENSOMEP00000016865"/>
<reference evidence="1" key="2">
    <citation type="submission" date="2025-09" db="UniProtKB">
        <authorList>
            <consortium name="Ensembl"/>
        </authorList>
    </citation>
    <scope>IDENTIFICATION</scope>
</reference>
<dbReference type="GeneTree" id="ENSGT01150000288996"/>
<keyword evidence="2" id="KW-1185">Reference proteome</keyword>
<sequence>MKTLRVSFWCFKDECWQSYPPFRVGVSPKSVHNPTDMSSELRTVTTAASARPHLDLTMSIFPKIIDLIRKCDCLLETSLNYILCVLQKGIERS</sequence>
<evidence type="ECO:0000313" key="2">
    <source>
        <dbReference type="Proteomes" id="UP000261560"/>
    </source>
</evidence>
<accession>A0A3B3CHQ5</accession>
<protein>
    <submittedName>
        <fullName evidence="1">Uncharacterized protein</fullName>
    </submittedName>
</protein>
<name>A0A3B3CHQ5_ORYME</name>
<dbReference type="Proteomes" id="UP000261560">
    <property type="component" value="Unplaced"/>
</dbReference>
<dbReference type="Ensembl" id="ENSOMET00000034576.1">
    <property type="protein sequence ID" value="ENSOMEP00000016865.1"/>
    <property type="gene ID" value="ENSOMEG00000018522.1"/>
</dbReference>
<dbReference type="AlphaFoldDB" id="A0A3B3CHQ5"/>
<evidence type="ECO:0000313" key="1">
    <source>
        <dbReference type="Ensembl" id="ENSOMEP00000016865.1"/>
    </source>
</evidence>
<organism evidence="1 2">
    <name type="scientific">Oryzias melastigma</name>
    <name type="common">Marine medaka</name>
    <dbReference type="NCBI Taxonomy" id="30732"/>
    <lineage>
        <taxon>Eukaryota</taxon>
        <taxon>Metazoa</taxon>
        <taxon>Chordata</taxon>
        <taxon>Craniata</taxon>
        <taxon>Vertebrata</taxon>
        <taxon>Euteleostomi</taxon>
        <taxon>Actinopterygii</taxon>
        <taxon>Neopterygii</taxon>
        <taxon>Teleostei</taxon>
        <taxon>Neoteleostei</taxon>
        <taxon>Acanthomorphata</taxon>
        <taxon>Ovalentaria</taxon>
        <taxon>Atherinomorphae</taxon>
        <taxon>Beloniformes</taxon>
        <taxon>Adrianichthyidae</taxon>
        <taxon>Oryziinae</taxon>
        <taxon>Oryzias</taxon>
    </lineage>
</organism>